<accession>A0ACC1REQ2</accession>
<protein>
    <submittedName>
        <fullName evidence="1">Uncharacterized protein</fullName>
    </submittedName>
</protein>
<dbReference type="Proteomes" id="UP001148629">
    <property type="component" value="Unassembled WGS sequence"/>
</dbReference>
<keyword evidence="2" id="KW-1185">Reference proteome</keyword>
<evidence type="ECO:0000313" key="1">
    <source>
        <dbReference type="EMBL" id="KAJ3514848.1"/>
    </source>
</evidence>
<comment type="caution">
    <text evidence="1">The sequence shown here is derived from an EMBL/GenBank/DDBJ whole genome shotgun (WGS) entry which is preliminary data.</text>
</comment>
<organism evidence="1 2">
    <name type="scientific">Fusarium decemcellulare</name>
    <dbReference type="NCBI Taxonomy" id="57161"/>
    <lineage>
        <taxon>Eukaryota</taxon>
        <taxon>Fungi</taxon>
        <taxon>Dikarya</taxon>
        <taxon>Ascomycota</taxon>
        <taxon>Pezizomycotina</taxon>
        <taxon>Sordariomycetes</taxon>
        <taxon>Hypocreomycetidae</taxon>
        <taxon>Hypocreales</taxon>
        <taxon>Nectriaceae</taxon>
        <taxon>Fusarium</taxon>
        <taxon>Fusarium decemcellulare species complex</taxon>
    </lineage>
</organism>
<gene>
    <name evidence="1" type="ORF">NM208_g15025</name>
</gene>
<sequence>MDVANAGGKVDVLLGVNGYIWISKHIESDVAAEAAGINRMEESVSSKVYSSQNDPMEVSTMREIARIRSVILALVENGLKVDEDMVTRGYNEAVEPGTDSTDDDLYLGGEKGRRLAAALTGH</sequence>
<reference evidence="1" key="1">
    <citation type="submission" date="2022-08" db="EMBL/GenBank/DDBJ databases">
        <title>Genome Sequence of Fusarium decemcellulare.</title>
        <authorList>
            <person name="Buettner E."/>
        </authorList>
    </citation>
    <scope>NUCLEOTIDE SEQUENCE</scope>
    <source>
        <strain evidence="1">Babe19</strain>
    </source>
</reference>
<name>A0ACC1REQ2_9HYPO</name>
<proteinExistence type="predicted"/>
<evidence type="ECO:0000313" key="2">
    <source>
        <dbReference type="Proteomes" id="UP001148629"/>
    </source>
</evidence>
<dbReference type="EMBL" id="JANRMS010003807">
    <property type="protein sequence ID" value="KAJ3514848.1"/>
    <property type="molecule type" value="Genomic_DNA"/>
</dbReference>